<dbReference type="KEGG" id="dku:Desku_0968"/>
<feature type="compositionally biased region" description="Basic and acidic residues" evidence="1">
    <location>
        <begin position="61"/>
        <end position="75"/>
    </location>
</feature>
<sequence length="85" mass="9711">MRIVFENSLERQAWELFLEAHRKWCKNHGDELADMVHFMAEILGEDEEVRQMAVKIAVSPEDIRTEDGKSGRREGGGGNQGQAIR</sequence>
<reference evidence="3" key="1">
    <citation type="submission" date="2011-05" db="EMBL/GenBank/DDBJ databases">
        <title>Complete sequence of Desulfotomaculum kuznetsovii DSM 6115.</title>
        <authorList>
            <person name="Lucas S."/>
            <person name="Han J."/>
            <person name="Lapidus A."/>
            <person name="Cheng J.-F."/>
            <person name="Goodwin L."/>
            <person name="Pitluck S."/>
            <person name="Peters L."/>
            <person name="Mikhailova N."/>
            <person name="Lu M."/>
            <person name="Saunders E."/>
            <person name="Han C."/>
            <person name="Tapia R."/>
            <person name="Land M."/>
            <person name="Hauser L."/>
            <person name="Kyrpides N."/>
            <person name="Ivanova N."/>
            <person name="Pagani I."/>
            <person name="Nazina T."/>
            <person name="Ivanova A."/>
            <person name="Parshina S."/>
            <person name="Kuever J."/>
            <person name="Muyzer G."/>
            <person name="Plugge C."/>
            <person name="Stams A."/>
            <person name="Woyke T."/>
        </authorList>
    </citation>
    <scope>NUCLEOTIDE SEQUENCE [LARGE SCALE GENOMIC DNA]</scope>
    <source>
        <strain evidence="3">DSM 6115 / VKM B-1805 / 17</strain>
    </source>
</reference>
<feature type="region of interest" description="Disordered" evidence="1">
    <location>
        <begin position="60"/>
        <end position="85"/>
    </location>
</feature>
<evidence type="ECO:0000313" key="3">
    <source>
        <dbReference type="Proteomes" id="UP000009229"/>
    </source>
</evidence>
<gene>
    <name evidence="2" type="ordered locus">Desku_0968</name>
</gene>
<dbReference type="RefSeq" id="WP_013822078.1">
    <property type="nucleotide sequence ID" value="NC_015573.1"/>
</dbReference>
<feature type="compositionally biased region" description="Gly residues" evidence="1">
    <location>
        <begin position="76"/>
        <end position="85"/>
    </location>
</feature>
<name>A0AAU8Q1H2_DESK7</name>
<keyword evidence="3" id="KW-1185">Reference proteome</keyword>
<evidence type="ECO:0000313" key="2">
    <source>
        <dbReference type="EMBL" id="AEG14563.1"/>
    </source>
</evidence>
<protein>
    <submittedName>
        <fullName evidence="2">Uncharacterized protein</fullName>
    </submittedName>
</protein>
<evidence type="ECO:0000256" key="1">
    <source>
        <dbReference type="SAM" id="MobiDB-lite"/>
    </source>
</evidence>
<dbReference type="EMBL" id="CP002770">
    <property type="protein sequence ID" value="AEG14563.1"/>
    <property type="molecule type" value="Genomic_DNA"/>
</dbReference>
<proteinExistence type="predicted"/>
<accession>A0AAU8Q1H2</accession>
<dbReference type="AlphaFoldDB" id="A0AAU8Q1H2"/>
<organism evidence="2 3">
    <name type="scientific">Desulfofundulus kuznetsovii (strain DSM 6115 / VKM B-1805 / 17)</name>
    <name type="common">Desulfotomaculum kuznetsovii</name>
    <dbReference type="NCBI Taxonomy" id="760568"/>
    <lineage>
        <taxon>Bacteria</taxon>
        <taxon>Bacillati</taxon>
        <taxon>Bacillota</taxon>
        <taxon>Clostridia</taxon>
        <taxon>Eubacteriales</taxon>
        <taxon>Peptococcaceae</taxon>
        <taxon>Desulfofundulus</taxon>
    </lineage>
</organism>
<dbReference type="Proteomes" id="UP000009229">
    <property type="component" value="Chromosome"/>
</dbReference>